<gene>
    <name evidence="2" type="ORF">BJ508DRAFT_302118</name>
</gene>
<dbReference type="OrthoDB" id="2290221at2759"/>
<proteinExistence type="predicted"/>
<feature type="region of interest" description="Disordered" evidence="1">
    <location>
        <begin position="1"/>
        <end position="234"/>
    </location>
</feature>
<sequence>MQPMISSKRHGRPPSPPPQLPEIPISNHRSSFDTFLDTSSSSLSSSASSSASLATPIASTHNHLPANPRPQPLQPGYFDPTFHIPDNSGEQTPTPHTQSTTSSASQVAAAQTAMLSHNRKRSGTAPENNTTTTSTPGITVSRDSPTTVSSSANNLNGSPSTPAKKEGSSKMKLFSSKPARIGTPPADKSKKPLPSPSKIPNISSPLPRIVNFHHDPSSRSESRVGSRKGSFSSSGVTLINAQGGSMPIDIAGLGLPQPAFASGGASLYSSSPPQSSSLKEGFHKSHFLRPKKDGHGLTLSSASSNSKFINADAQSIYSFGPSSPSGAAFAGKEGKGHHKHDGSRGEADLPGADWQFVRKHVLHLFEGEALRTPVEDMNRAVSNHIQRCINYTSSVALIDDVRDLLDTGMLSIDPTLRSWPEEKLVPRLIEIWLFVFGNVLPYFEAVFLPLQQEFKGVGTVMTAREARDFWGALGVENGGIGILDVRRLALISFRDNIILPIHSRLRSIFMSTIHLDLTSDPHSTQTVARMLQCISVVAAVLSGDEHQSKIDELAKTLKHNWLGRGRAGRNRRGFVGLKMRAPVLSAASTGSPSGSIVGTPALGSPAIIHEGAGKRDGFVGARGLAFPDANANVI</sequence>
<reference evidence="2 3" key="1">
    <citation type="journal article" date="2018" name="Nat. Ecol. Evol.">
        <title>Pezizomycetes genomes reveal the molecular basis of ectomycorrhizal truffle lifestyle.</title>
        <authorList>
            <person name="Murat C."/>
            <person name="Payen T."/>
            <person name="Noel B."/>
            <person name="Kuo A."/>
            <person name="Morin E."/>
            <person name="Chen J."/>
            <person name="Kohler A."/>
            <person name="Krizsan K."/>
            <person name="Balestrini R."/>
            <person name="Da Silva C."/>
            <person name="Montanini B."/>
            <person name="Hainaut M."/>
            <person name="Levati E."/>
            <person name="Barry K.W."/>
            <person name="Belfiori B."/>
            <person name="Cichocki N."/>
            <person name="Clum A."/>
            <person name="Dockter R.B."/>
            <person name="Fauchery L."/>
            <person name="Guy J."/>
            <person name="Iotti M."/>
            <person name="Le Tacon F."/>
            <person name="Lindquist E.A."/>
            <person name="Lipzen A."/>
            <person name="Malagnac F."/>
            <person name="Mello A."/>
            <person name="Molinier V."/>
            <person name="Miyauchi S."/>
            <person name="Poulain J."/>
            <person name="Riccioni C."/>
            <person name="Rubini A."/>
            <person name="Sitrit Y."/>
            <person name="Splivallo R."/>
            <person name="Traeger S."/>
            <person name="Wang M."/>
            <person name="Zifcakova L."/>
            <person name="Wipf D."/>
            <person name="Zambonelli A."/>
            <person name="Paolocci F."/>
            <person name="Nowrousian M."/>
            <person name="Ottonello S."/>
            <person name="Baldrian P."/>
            <person name="Spatafora J.W."/>
            <person name="Henrissat B."/>
            <person name="Nagy L.G."/>
            <person name="Aury J.M."/>
            <person name="Wincker P."/>
            <person name="Grigoriev I.V."/>
            <person name="Bonfante P."/>
            <person name="Martin F.M."/>
        </authorList>
    </citation>
    <scope>NUCLEOTIDE SEQUENCE [LARGE SCALE GENOMIC DNA]</scope>
    <source>
        <strain evidence="2 3">RN42</strain>
    </source>
</reference>
<dbReference type="GO" id="GO:0038203">
    <property type="term" value="P:TORC2 signaling"/>
    <property type="evidence" value="ECO:0007669"/>
    <property type="project" value="TreeGrafter"/>
</dbReference>
<dbReference type="GO" id="GO:0031932">
    <property type="term" value="C:TORC2 complex"/>
    <property type="evidence" value="ECO:0007669"/>
    <property type="project" value="TreeGrafter"/>
</dbReference>
<feature type="compositionally biased region" description="Low complexity" evidence="1">
    <location>
        <begin position="91"/>
        <end position="113"/>
    </location>
</feature>
<name>A0A3N4IPU2_ASCIM</name>
<evidence type="ECO:0000256" key="1">
    <source>
        <dbReference type="SAM" id="MobiDB-lite"/>
    </source>
</evidence>
<organism evidence="2 3">
    <name type="scientific">Ascobolus immersus RN42</name>
    <dbReference type="NCBI Taxonomy" id="1160509"/>
    <lineage>
        <taxon>Eukaryota</taxon>
        <taxon>Fungi</taxon>
        <taxon>Dikarya</taxon>
        <taxon>Ascomycota</taxon>
        <taxon>Pezizomycotina</taxon>
        <taxon>Pezizomycetes</taxon>
        <taxon>Pezizales</taxon>
        <taxon>Ascobolaceae</taxon>
        <taxon>Ascobolus</taxon>
    </lineage>
</organism>
<evidence type="ECO:0000313" key="2">
    <source>
        <dbReference type="EMBL" id="RPA86210.1"/>
    </source>
</evidence>
<evidence type="ECO:0000313" key="3">
    <source>
        <dbReference type="Proteomes" id="UP000275078"/>
    </source>
</evidence>
<dbReference type="AlphaFoldDB" id="A0A3N4IPU2"/>
<dbReference type="SUPFAM" id="SSF74788">
    <property type="entry name" value="Cullin repeat-like"/>
    <property type="match status" value="1"/>
</dbReference>
<feature type="compositionally biased region" description="Polar residues" evidence="1">
    <location>
        <begin position="141"/>
        <end position="161"/>
    </location>
</feature>
<dbReference type="STRING" id="1160509.A0A3N4IPU2"/>
<feature type="region of interest" description="Disordered" evidence="1">
    <location>
        <begin position="327"/>
        <end position="346"/>
    </location>
</feature>
<protein>
    <submittedName>
        <fullName evidence="2">HbrB-domain-containing protein</fullName>
    </submittedName>
</protein>
<dbReference type="PANTHER" id="PTHR32428">
    <property type="entry name" value="TARGET OF RAPAMYCIN COMPLEX 2 SUBUNIT BIT61-RELATED"/>
    <property type="match status" value="1"/>
</dbReference>
<keyword evidence="3" id="KW-1185">Reference proteome</keyword>
<dbReference type="Pfam" id="PF08539">
    <property type="entry name" value="HbrB"/>
    <property type="match status" value="1"/>
</dbReference>
<dbReference type="InterPro" id="IPR013745">
    <property type="entry name" value="Bit61/PRR5"/>
</dbReference>
<dbReference type="InterPro" id="IPR016159">
    <property type="entry name" value="Cullin_repeat-like_dom_sf"/>
</dbReference>
<dbReference type="Proteomes" id="UP000275078">
    <property type="component" value="Unassembled WGS sequence"/>
</dbReference>
<feature type="compositionally biased region" description="Basic and acidic residues" evidence="1">
    <location>
        <begin position="212"/>
        <end position="224"/>
    </location>
</feature>
<feature type="compositionally biased region" description="Low complexity" evidence="1">
    <location>
        <begin position="123"/>
        <end position="139"/>
    </location>
</feature>
<dbReference type="EMBL" id="ML119650">
    <property type="protein sequence ID" value="RPA86210.1"/>
    <property type="molecule type" value="Genomic_DNA"/>
</dbReference>
<feature type="compositionally biased region" description="Low complexity" evidence="1">
    <location>
        <begin position="196"/>
        <end position="207"/>
    </location>
</feature>
<accession>A0A3N4IPU2</accession>
<dbReference type="PANTHER" id="PTHR32428:SF2">
    <property type="entry name" value="TARGET OF RAPAMYCIN COMPLEX 2 SUBUNIT BIT61-RELATED"/>
    <property type="match status" value="1"/>
</dbReference>
<feature type="compositionally biased region" description="Low complexity" evidence="1">
    <location>
        <begin position="32"/>
        <end position="55"/>
    </location>
</feature>